<dbReference type="PROSITE" id="PS01196">
    <property type="entry name" value="PEPT_TRNA_HYDROL_2"/>
    <property type="match status" value="1"/>
</dbReference>
<evidence type="ECO:0000256" key="4">
    <source>
        <dbReference type="ARBA" id="ARBA00022884"/>
    </source>
</evidence>
<feature type="site" description="Discriminates between blocked and unblocked aminoacyl-tRNA" evidence="7">
    <location>
        <position position="9"/>
    </location>
</feature>
<evidence type="ECO:0000256" key="8">
    <source>
        <dbReference type="RuleBase" id="RU000673"/>
    </source>
</evidence>
<keyword evidence="2 7" id="KW-0820">tRNA-binding</keyword>
<evidence type="ECO:0000256" key="9">
    <source>
        <dbReference type="RuleBase" id="RU004320"/>
    </source>
</evidence>
<dbReference type="InterPro" id="IPR001328">
    <property type="entry name" value="Pept_tRNA_hydro"/>
</dbReference>
<evidence type="ECO:0000256" key="5">
    <source>
        <dbReference type="ARBA" id="ARBA00038063"/>
    </source>
</evidence>
<keyword evidence="7" id="KW-0963">Cytoplasm</keyword>
<comment type="catalytic activity">
    <reaction evidence="7 8">
        <text>an N-acyl-L-alpha-aminoacyl-tRNA + H2O = an N-acyl-L-amino acid + a tRNA + H(+)</text>
        <dbReference type="Rhea" id="RHEA:54448"/>
        <dbReference type="Rhea" id="RHEA-COMP:10123"/>
        <dbReference type="Rhea" id="RHEA-COMP:13883"/>
        <dbReference type="ChEBI" id="CHEBI:15377"/>
        <dbReference type="ChEBI" id="CHEBI:15378"/>
        <dbReference type="ChEBI" id="CHEBI:59874"/>
        <dbReference type="ChEBI" id="CHEBI:78442"/>
        <dbReference type="ChEBI" id="CHEBI:138191"/>
        <dbReference type="EC" id="3.1.1.29"/>
    </reaction>
</comment>
<evidence type="ECO:0000256" key="2">
    <source>
        <dbReference type="ARBA" id="ARBA00022555"/>
    </source>
</evidence>
<feature type="binding site" evidence="7">
    <location>
        <position position="112"/>
    </location>
    <ligand>
        <name>tRNA</name>
        <dbReference type="ChEBI" id="CHEBI:17843"/>
    </ligand>
</feature>
<proteinExistence type="inferred from homology"/>
<accession>A0ABM6JVR0</accession>
<dbReference type="HAMAP" id="MF_00083">
    <property type="entry name" value="Pept_tRNA_hydro_bact"/>
    <property type="match status" value="1"/>
</dbReference>
<protein>
    <recommendedName>
        <fullName evidence="6 7">Peptidyl-tRNA hydrolase</fullName>
        <shortName evidence="7">Pth</shortName>
        <ecNumber evidence="1 7">3.1.1.29</ecNumber>
    </recommendedName>
</protein>
<dbReference type="CDD" id="cd00462">
    <property type="entry name" value="PTH"/>
    <property type="match status" value="1"/>
</dbReference>
<dbReference type="Pfam" id="PF01195">
    <property type="entry name" value="Pept_tRNA_hydro"/>
    <property type="match status" value="1"/>
</dbReference>
<comment type="subunit">
    <text evidence="7">Monomer.</text>
</comment>
<name>A0ABM6JVR0_SPOUR</name>
<organism evidence="10 11">
    <name type="scientific">Sporosarcina ureae</name>
    <dbReference type="NCBI Taxonomy" id="1571"/>
    <lineage>
        <taxon>Bacteria</taxon>
        <taxon>Bacillati</taxon>
        <taxon>Bacillota</taxon>
        <taxon>Bacilli</taxon>
        <taxon>Bacillales</taxon>
        <taxon>Caryophanaceae</taxon>
        <taxon>Sporosarcina</taxon>
    </lineage>
</organism>
<reference evidence="10 11" key="1">
    <citation type="submission" date="2016-04" db="EMBL/GenBank/DDBJ databases">
        <title>Comparative Genomics and Epigenetics of Sporosarcina ureae.</title>
        <authorList>
            <person name="Oliver A.S."/>
            <person name="Cooper K.K."/>
        </authorList>
    </citation>
    <scope>NUCLEOTIDE SEQUENCE [LARGE SCALE GENOMIC DNA]</scope>
    <source>
        <strain evidence="10 11">S204</strain>
    </source>
</reference>
<comment type="function">
    <text evidence="7">Catalyzes the release of premature peptidyl moieties from peptidyl-tRNA molecules trapped in stalled 50S ribosomal subunits, and thus maintains levels of free tRNAs and 50S ribosomes.</text>
</comment>
<feature type="active site" description="Proton acceptor" evidence="7">
    <location>
        <position position="19"/>
    </location>
</feature>
<keyword evidence="3 7" id="KW-0378">Hydrolase</keyword>
<dbReference type="RefSeq" id="WP_029054876.1">
    <property type="nucleotide sequence ID" value="NZ_CP015108.1"/>
</dbReference>
<dbReference type="InterPro" id="IPR036416">
    <property type="entry name" value="Pept_tRNA_hydro_sf"/>
</dbReference>
<evidence type="ECO:0000313" key="10">
    <source>
        <dbReference type="EMBL" id="ARF14230.1"/>
    </source>
</evidence>
<dbReference type="NCBIfam" id="TIGR00447">
    <property type="entry name" value="pth"/>
    <property type="match status" value="1"/>
</dbReference>
<feature type="binding site" evidence="7">
    <location>
        <position position="64"/>
    </location>
    <ligand>
        <name>tRNA</name>
        <dbReference type="ChEBI" id="CHEBI:17843"/>
    </ligand>
</feature>
<gene>
    <name evidence="7" type="primary">pth</name>
    <name evidence="10" type="ORF">SporoS204_08780</name>
</gene>
<sequence length="188" mass="21147">MKLLIGLGNPGKNYENTRHNIGFQVIDELAKRWQAPAFQQKFNGQFTTVHTVEGKVILLKPMTYMNLSGECVRPLADYFEVDDEEMVVLYDDLDLPAGKIRLRQKGSAGGHNGMKSLIAHLGTTEFNRIRIGVDRPIGGMKVADYVLSPFSKDEQPLIEDSIQKSADACEEWTTKKLPFLEVMNKFNG</sequence>
<comment type="function">
    <text evidence="7">Hydrolyzes ribosome-free peptidyl-tRNAs (with 1 or more amino acids incorporated), which drop off the ribosome during protein synthesis, or as a result of ribosome stalling.</text>
</comment>
<keyword evidence="11" id="KW-1185">Reference proteome</keyword>
<dbReference type="InterPro" id="IPR018171">
    <property type="entry name" value="Pept_tRNA_hydro_CS"/>
</dbReference>
<evidence type="ECO:0000256" key="7">
    <source>
        <dbReference type="HAMAP-Rule" id="MF_00083"/>
    </source>
</evidence>
<dbReference type="SUPFAM" id="SSF53178">
    <property type="entry name" value="Peptidyl-tRNA hydrolase-like"/>
    <property type="match status" value="1"/>
</dbReference>
<feature type="site" description="Stabilizes the basic form of H active site to accept a proton" evidence="7">
    <location>
        <position position="91"/>
    </location>
</feature>
<feature type="binding site" evidence="7">
    <location>
        <position position="66"/>
    </location>
    <ligand>
        <name>tRNA</name>
        <dbReference type="ChEBI" id="CHEBI:17843"/>
    </ligand>
</feature>
<comment type="similarity">
    <text evidence="5 7 9">Belongs to the PTH family.</text>
</comment>
<dbReference type="PANTHER" id="PTHR17224:SF1">
    <property type="entry name" value="PEPTIDYL-TRNA HYDROLASE"/>
    <property type="match status" value="1"/>
</dbReference>
<keyword evidence="4 7" id="KW-0694">RNA-binding</keyword>
<evidence type="ECO:0000256" key="3">
    <source>
        <dbReference type="ARBA" id="ARBA00022801"/>
    </source>
</evidence>
<dbReference type="Gene3D" id="3.40.50.1470">
    <property type="entry name" value="Peptidyl-tRNA hydrolase"/>
    <property type="match status" value="1"/>
</dbReference>
<dbReference type="GO" id="GO:0016787">
    <property type="term" value="F:hydrolase activity"/>
    <property type="evidence" value="ECO:0007669"/>
    <property type="project" value="UniProtKB-KW"/>
</dbReference>
<evidence type="ECO:0000313" key="11">
    <source>
        <dbReference type="Proteomes" id="UP000192486"/>
    </source>
</evidence>
<dbReference type="EC" id="3.1.1.29" evidence="1 7"/>
<dbReference type="PANTHER" id="PTHR17224">
    <property type="entry name" value="PEPTIDYL-TRNA HYDROLASE"/>
    <property type="match status" value="1"/>
</dbReference>
<evidence type="ECO:0000256" key="6">
    <source>
        <dbReference type="ARBA" id="ARBA00050038"/>
    </source>
</evidence>
<dbReference type="PROSITE" id="PS01195">
    <property type="entry name" value="PEPT_TRNA_HYDROL_1"/>
    <property type="match status" value="1"/>
</dbReference>
<evidence type="ECO:0000256" key="1">
    <source>
        <dbReference type="ARBA" id="ARBA00013260"/>
    </source>
</evidence>
<feature type="binding site" evidence="7">
    <location>
        <position position="14"/>
    </location>
    <ligand>
        <name>tRNA</name>
        <dbReference type="ChEBI" id="CHEBI:17843"/>
    </ligand>
</feature>
<comment type="subcellular location">
    <subcellularLocation>
        <location evidence="7">Cytoplasm</location>
    </subcellularLocation>
</comment>
<dbReference type="Proteomes" id="UP000192486">
    <property type="component" value="Chromosome"/>
</dbReference>
<dbReference type="EMBL" id="CP015108">
    <property type="protein sequence ID" value="ARF14230.1"/>
    <property type="molecule type" value="Genomic_DNA"/>
</dbReference>